<accession>A0A510Y140</accession>
<dbReference type="Gene3D" id="3.40.630.30">
    <property type="match status" value="1"/>
</dbReference>
<dbReference type="InterPro" id="IPR016181">
    <property type="entry name" value="Acyl_CoA_acyltransferase"/>
</dbReference>
<dbReference type="CDD" id="cd04301">
    <property type="entry name" value="NAT_SF"/>
    <property type="match status" value="1"/>
</dbReference>
<keyword evidence="2" id="KW-0808">Transferase</keyword>
<dbReference type="SUPFAM" id="SSF55729">
    <property type="entry name" value="Acyl-CoA N-acyltransferases (Nat)"/>
    <property type="match status" value="1"/>
</dbReference>
<proteinExistence type="predicted"/>
<gene>
    <name evidence="2" type="ORF">PES01_38870</name>
</gene>
<protein>
    <submittedName>
        <fullName evidence="2">GNAT family N-acetyltransferase</fullName>
    </submittedName>
</protein>
<dbReference type="OrthoDB" id="9789605at2"/>
<dbReference type="Pfam" id="PF13508">
    <property type="entry name" value="Acetyltransf_7"/>
    <property type="match status" value="1"/>
</dbReference>
<feature type="domain" description="N-acetyltransferase" evidence="1">
    <location>
        <begin position="1"/>
        <end position="146"/>
    </location>
</feature>
<sequence length="146" mass="16551">MKIRQAIISDTKSLKDLSKQVIITCYTGFMGEDMVNGYISSGAVNDEIDQHIKSTFVAVDESEAVKGYVVIIDDLIHIMMVSPSQQRKGIGAILLSFAETKIRSRNMKPTLETFETNTQAMNFYLKNGWTITRRELEPDYGFVRVF</sequence>
<dbReference type="Proteomes" id="UP000321419">
    <property type="component" value="Unassembled WGS sequence"/>
</dbReference>
<dbReference type="AlphaFoldDB" id="A0A510Y140"/>
<name>A0A510Y140_9GAMM</name>
<evidence type="ECO:0000259" key="1">
    <source>
        <dbReference type="PROSITE" id="PS51186"/>
    </source>
</evidence>
<keyword evidence="3" id="KW-1185">Reference proteome</keyword>
<reference evidence="2 3" key="1">
    <citation type="submission" date="2019-07" db="EMBL/GenBank/DDBJ databases">
        <title>Whole genome shotgun sequence of Pseudoalteromonas espejiana NBRC 102222.</title>
        <authorList>
            <person name="Hosoyama A."/>
            <person name="Uohara A."/>
            <person name="Ohji S."/>
            <person name="Ichikawa N."/>
        </authorList>
    </citation>
    <scope>NUCLEOTIDE SEQUENCE [LARGE SCALE GENOMIC DNA]</scope>
    <source>
        <strain evidence="2 3">NBRC 102222</strain>
    </source>
</reference>
<dbReference type="EMBL" id="BJUM01000075">
    <property type="protein sequence ID" value="GEK57042.1"/>
    <property type="molecule type" value="Genomic_DNA"/>
</dbReference>
<dbReference type="RefSeq" id="WP_089349245.1">
    <property type="nucleotide sequence ID" value="NZ_BJUM01000075.1"/>
</dbReference>
<comment type="caution">
    <text evidence="2">The sequence shown here is derived from an EMBL/GenBank/DDBJ whole genome shotgun (WGS) entry which is preliminary data.</text>
</comment>
<evidence type="ECO:0000313" key="3">
    <source>
        <dbReference type="Proteomes" id="UP000321419"/>
    </source>
</evidence>
<dbReference type="PROSITE" id="PS51186">
    <property type="entry name" value="GNAT"/>
    <property type="match status" value="1"/>
</dbReference>
<evidence type="ECO:0000313" key="2">
    <source>
        <dbReference type="EMBL" id="GEK57042.1"/>
    </source>
</evidence>
<dbReference type="GO" id="GO:0016747">
    <property type="term" value="F:acyltransferase activity, transferring groups other than amino-acyl groups"/>
    <property type="evidence" value="ECO:0007669"/>
    <property type="project" value="InterPro"/>
</dbReference>
<dbReference type="InterPro" id="IPR000182">
    <property type="entry name" value="GNAT_dom"/>
</dbReference>
<organism evidence="2 3">
    <name type="scientific">Pseudoalteromonas espejiana</name>
    <dbReference type="NCBI Taxonomy" id="28107"/>
    <lineage>
        <taxon>Bacteria</taxon>
        <taxon>Pseudomonadati</taxon>
        <taxon>Pseudomonadota</taxon>
        <taxon>Gammaproteobacteria</taxon>
        <taxon>Alteromonadales</taxon>
        <taxon>Pseudoalteromonadaceae</taxon>
        <taxon>Pseudoalteromonas</taxon>
    </lineage>
</organism>